<sequence>MSPLNLASPQDLQTWASSLPAADAQAQPELAAALQARLDEKTKPLGALGQLERLALQIGLIQGTSSPQLHAPQVMVFAADHGIARQGVSAYPVEVTPQMVRNFLAHGAAVSVLARANGVAQRVVDCGVAADFEPHPELTIAKVAGVAHGSADSTQGPALTLAQALQAIAKGRAVVQASPGNAVLLGEMGIGNTSPAALLMHALTGTPLADCVGAGTGLDAAGLARKQATLARAVAANAAAAASGDALAVLAALGGLEVASLVGAVLQAAHERRVVVVDGFITTAAVAVAAALAPQVLGYCVFAHCSAESGHARWLQRLGARPLLQLDLRLGEGSGATLAWPLLRAAVVMLADMASFASAGVSTQSAAAGAPA</sequence>
<dbReference type="HAMAP" id="MF_00230">
    <property type="entry name" value="CobT"/>
    <property type="match status" value="1"/>
</dbReference>
<dbReference type="GO" id="GO:0009236">
    <property type="term" value="P:cobalamin biosynthetic process"/>
    <property type="evidence" value="ECO:0007669"/>
    <property type="project" value="UniProtKB-UniRule"/>
</dbReference>
<dbReference type="NCBIfam" id="NF000996">
    <property type="entry name" value="PRK00105.1"/>
    <property type="match status" value="1"/>
</dbReference>
<evidence type="ECO:0000256" key="9">
    <source>
        <dbReference type="ARBA" id="ARBA00047340"/>
    </source>
</evidence>
<evidence type="ECO:0000256" key="8">
    <source>
        <dbReference type="ARBA" id="ARBA00030686"/>
    </source>
</evidence>
<accession>A0A1Y0ER13</accession>
<organism evidence="11 12">
    <name type="scientific">Comamonas serinivorans</name>
    <dbReference type="NCBI Taxonomy" id="1082851"/>
    <lineage>
        <taxon>Bacteria</taxon>
        <taxon>Pseudomonadati</taxon>
        <taxon>Pseudomonadota</taxon>
        <taxon>Betaproteobacteria</taxon>
        <taxon>Burkholderiales</taxon>
        <taxon>Comamonadaceae</taxon>
        <taxon>Comamonas</taxon>
    </lineage>
</organism>
<keyword evidence="12" id="KW-1185">Reference proteome</keyword>
<dbReference type="EMBL" id="CP021455">
    <property type="protein sequence ID" value="ARU05692.1"/>
    <property type="molecule type" value="Genomic_DNA"/>
</dbReference>
<evidence type="ECO:0000256" key="1">
    <source>
        <dbReference type="ARBA" id="ARBA00005049"/>
    </source>
</evidence>
<dbReference type="OrthoDB" id="9781491at2"/>
<dbReference type="NCBIfam" id="TIGR03160">
    <property type="entry name" value="cobT_DBIPRT"/>
    <property type="match status" value="1"/>
</dbReference>
<dbReference type="Proteomes" id="UP000196138">
    <property type="component" value="Chromosome"/>
</dbReference>
<evidence type="ECO:0000313" key="12">
    <source>
        <dbReference type="Proteomes" id="UP000196138"/>
    </source>
</evidence>
<dbReference type="InterPro" id="IPR023195">
    <property type="entry name" value="Nict_dMeBzImd_PRibTrfase_N"/>
</dbReference>
<dbReference type="AlphaFoldDB" id="A0A1Y0ER13"/>
<evidence type="ECO:0000256" key="4">
    <source>
        <dbReference type="ARBA" id="ARBA00015486"/>
    </source>
</evidence>
<comment type="similarity">
    <text evidence="2 10">Belongs to the CobT family.</text>
</comment>
<dbReference type="Gene3D" id="1.10.1610.10">
    <property type="match status" value="1"/>
</dbReference>
<comment type="function">
    <text evidence="10">Catalyzes the synthesis of alpha-ribazole-5'-phosphate from nicotinate mononucleotide (NAMN) and 5,6-dimethylbenzimidazole (DMB).</text>
</comment>
<evidence type="ECO:0000256" key="3">
    <source>
        <dbReference type="ARBA" id="ARBA00011991"/>
    </source>
</evidence>
<evidence type="ECO:0000256" key="6">
    <source>
        <dbReference type="ARBA" id="ARBA00022676"/>
    </source>
</evidence>
<keyword evidence="5 10" id="KW-0169">Cobalamin biosynthesis</keyword>
<dbReference type="Pfam" id="PF02277">
    <property type="entry name" value="DBI_PRT"/>
    <property type="match status" value="1"/>
</dbReference>
<reference evidence="11 12" key="1">
    <citation type="submission" date="2017-05" db="EMBL/GenBank/DDBJ databases">
        <authorList>
            <person name="Song R."/>
            <person name="Chenine A.L."/>
            <person name="Ruprecht R.M."/>
        </authorList>
    </citation>
    <scope>NUCLEOTIDE SEQUENCE [LARGE SCALE GENOMIC DNA]</scope>
    <source>
        <strain evidence="11 12">DSM 26136</strain>
    </source>
</reference>
<proteinExistence type="inferred from homology"/>
<dbReference type="UniPathway" id="UPA00061">
    <property type="reaction ID" value="UER00516"/>
</dbReference>
<evidence type="ECO:0000313" key="11">
    <source>
        <dbReference type="EMBL" id="ARU05692.1"/>
    </source>
</evidence>
<comment type="catalytic activity">
    <reaction evidence="9 10">
        <text>5,6-dimethylbenzimidazole + nicotinate beta-D-ribonucleotide = alpha-ribazole 5'-phosphate + nicotinate + H(+)</text>
        <dbReference type="Rhea" id="RHEA:11196"/>
        <dbReference type="ChEBI" id="CHEBI:15378"/>
        <dbReference type="ChEBI" id="CHEBI:15890"/>
        <dbReference type="ChEBI" id="CHEBI:32544"/>
        <dbReference type="ChEBI" id="CHEBI:57502"/>
        <dbReference type="ChEBI" id="CHEBI:57918"/>
        <dbReference type="EC" id="2.4.2.21"/>
    </reaction>
</comment>
<comment type="pathway">
    <text evidence="1 10">Nucleoside biosynthesis; alpha-ribazole biosynthesis; alpha-ribazole from 5,6-dimethylbenzimidazole: step 1/2.</text>
</comment>
<dbReference type="Gene3D" id="3.40.50.10210">
    <property type="match status" value="1"/>
</dbReference>
<evidence type="ECO:0000256" key="10">
    <source>
        <dbReference type="HAMAP-Rule" id="MF_00230"/>
    </source>
</evidence>
<dbReference type="PANTHER" id="PTHR43463">
    <property type="entry name" value="NICOTINATE-NUCLEOTIDE--DIMETHYLBENZIMIDAZOLE PHOSPHORIBOSYLTRANSFERASE"/>
    <property type="match status" value="1"/>
</dbReference>
<dbReference type="EC" id="2.4.2.21" evidence="3 10"/>
<dbReference type="InterPro" id="IPR003200">
    <property type="entry name" value="Nict_dMeBzImd_PRibTrfase"/>
</dbReference>
<keyword evidence="7 10" id="KW-0808">Transferase</keyword>
<dbReference type="KEGG" id="cser:CCO03_14265"/>
<dbReference type="RefSeq" id="WP_087282107.1">
    <property type="nucleotide sequence ID" value="NZ_CP021455.1"/>
</dbReference>
<gene>
    <name evidence="10" type="primary">cobT</name>
    <name evidence="11" type="ORF">CCO03_14265</name>
</gene>
<dbReference type="InterPro" id="IPR017846">
    <property type="entry name" value="Nict_dMeBzImd_PRibTrfase_bact"/>
</dbReference>
<evidence type="ECO:0000256" key="5">
    <source>
        <dbReference type="ARBA" id="ARBA00022573"/>
    </source>
</evidence>
<evidence type="ECO:0000256" key="7">
    <source>
        <dbReference type="ARBA" id="ARBA00022679"/>
    </source>
</evidence>
<dbReference type="CDD" id="cd02439">
    <property type="entry name" value="DMB-PRT_CobT"/>
    <property type="match status" value="1"/>
</dbReference>
<dbReference type="SUPFAM" id="SSF52733">
    <property type="entry name" value="Nicotinate mononucleotide:5,6-dimethylbenzimidazole phosphoribosyltransferase (CobT)"/>
    <property type="match status" value="1"/>
</dbReference>
<keyword evidence="6 10" id="KW-0328">Glycosyltransferase</keyword>
<dbReference type="FunFam" id="3.40.50.10210:FF:000001">
    <property type="entry name" value="Nicotinate-nucleotide--dimethylbenzimidazole phosphoribosyltransferase"/>
    <property type="match status" value="1"/>
</dbReference>
<evidence type="ECO:0000256" key="2">
    <source>
        <dbReference type="ARBA" id="ARBA00007110"/>
    </source>
</evidence>
<dbReference type="InterPro" id="IPR036087">
    <property type="entry name" value="Nict_dMeBzImd_PRibTrfase_sf"/>
</dbReference>
<protein>
    <recommendedName>
        <fullName evidence="4 10">Nicotinate-nucleotide--dimethylbenzimidazole phosphoribosyltransferase</fullName>
        <shortName evidence="10">NN:DBI PRT</shortName>
        <ecNumber evidence="3 10">2.4.2.21</ecNumber>
    </recommendedName>
    <alternativeName>
        <fullName evidence="8 10">N(1)-alpha-phosphoribosyltransferase</fullName>
    </alternativeName>
</protein>
<name>A0A1Y0ER13_9BURK</name>
<dbReference type="GO" id="GO:0008939">
    <property type="term" value="F:nicotinate-nucleotide-dimethylbenzimidazole phosphoribosyltransferase activity"/>
    <property type="evidence" value="ECO:0007669"/>
    <property type="project" value="UniProtKB-UniRule"/>
</dbReference>
<feature type="active site" description="Proton acceptor" evidence="10">
    <location>
        <position position="332"/>
    </location>
</feature>
<dbReference type="PANTHER" id="PTHR43463:SF1">
    <property type="entry name" value="NICOTINATE-NUCLEOTIDE--DIMETHYLBENZIMIDAZOLE PHOSPHORIBOSYLTRANSFERASE"/>
    <property type="match status" value="1"/>
</dbReference>